<accession>A0A1I1B6M7</accession>
<dbReference type="SUPFAM" id="SSF47336">
    <property type="entry name" value="ACP-like"/>
    <property type="match status" value="1"/>
</dbReference>
<dbReference type="InterPro" id="IPR001242">
    <property type="entry name" value="Condensation_dom"/>
</dbReference>
<dbReference type="CDD" id="cd19531">
    <property type="entry name" value="LCL_NRPS-like"/>
    <property type="match status" value="1"/>
</dbReference>
<keyword evidence="5" id="KW-0045">Antibiotic biosynthesis</keyword>
<dbReference type="PANTHER" id="PTHR45527:SF1">
    <property type="entry name" value="FATTY ACID SYNTHASE"/>
    <property type="match status" value="1"/>
</dbReference>
<dbReference type="InterPro" id="IPR045851">
    <property type="entry name" value="AMP-bd_C_sf"/>
</dbReference>
<dbReference type="Pfam" id="PF00550">
    <property type="entry name" value="PP-binding"/>
    <property type="match status" value="1"/>
</dbReference>
<dbReference type="GO" id="GO:0044550">
    <property type="term" value="P:secondary metabolite biosynthetic process"/>
    <property type="evidence" value="ECO:0007669"/>
    <property type="project" value="TreeGrafter"/>
</dbReference>
<keyword evidence="9" id="KW-1185">Reference proteome</keyword>
<dbReference type="OrthoDB" id="9778383at2"/>
<dbReference type="Pfam" id="PF13193">
    <property type="entry name" value="AMP-binding_C"/>
    <property type="match status" value="1"/>
</dbReference>
<name>A0A1I1B6M7_9CLOT</name>
<dbReference type="FunFam" id="3.40.50.980:FF:000001">
    <property type="entry name" value="Non-ribosomal peptide synthetase"/>
    <property type="match status" value="1"/>
</dbReference>
<dbReference type="PROSITE" id="PS00012">
    <property type="entry name" value="PHOSPHOPANTETHEINE"/>
    <property type="match status" value="1"/>
</dbReference>
<comment type="cofactor">
    <cofactor evidence="1">
        <name>pantetheine 4'-phosphate</name>
        <dbReference type="ChEBI" id="CHEBI:47942"/>
    </cofactor>
</comment>
<dbReference type="EMBL" id="FOKI01000066">
    <property type="protein sequence ID" value="SFB45422.1"/>
    <property type="molecule type" value="Genomic_DNA"/>
</dbReference>
<evidence type="ECO:0000259" key="7">
    <source>
        <dbReference type="PROSITE" id="PS50075"/>
    </source>
</evidence>
<keyword evidence="4" id="KW-0597">Phosphoprotein</keyword>
<dbReference type="InterPro" id="IPR025110">
    <property type="entry name" value="AMP-bd_C"/>
</dbReference>
<evidence type="ECO:0000256" key="3">
    <source>
        <dbReference type="ARBA" id="ARBA00022450"/>
    </source>
</evidence>
<keyword evidence="6" id="KW-0175">Coiled coil</keyword>
<dbReference type="RefSeq" id="WP_090043223.1">
    <property type="nucleotide sequence ID" value="NZ_FOKI01000066.1"/>
</dbReference>
<dbReference type="PANTHER" id="PTHR45527">
    <property type="entry name" value="NONRIBOSOMAL PEPTIDE SYNTHETASE"/>
    <property type="match status" value="1"/>
</dbReference>
<dbReference type="InterPro" id="IPR023213">
    <property type="entry name" value="CAT-like_dom_sf"/>
</dbReference>
<proteinExistence type="inferred from homology"/>
<dbReference type="PROSITE" id="PS50075">
    <property type="entry name" value="CARRIER"/>
    <property type="match status" value="1"/>
</dbReference>
<dbReference type="Gene3D" id="3.30.559.10">
    <property type="entry name" value="Chloramphenicol acetyltransferase-like domain"/>
    <property type="match status" value="2"/>
</dbReference>
<dbReference type="CDD" id="cd05930">
    <property type="entry name" value="A_NRPS"/>
    <property type="match status" value="1"/>
</dbReference>
<evidence type="ECO:0000256" key="1">
    <source>
        <dbReference type="ARBA" id="ARBA00001957"/>
    </source>
</evidence>
<dbReference type="Pfam" id="PF00668">
    <property type="entry name" value="Condensation"/>
    <property type="match status" value="2"/>
</dbReference>
<dbReference type="GO" id="GO:0031177">
    <property type="term" value="F:phosphopantetheine binding"/>
    <property type="evidence" value="ECO:0007669"/>
    <property type="project" value="TreeGrafter"/>
</dbReference>
<comment type="similarity">
    <text evidence="2">Belongs to the ATP-dependent AMP-binding enzyme family.</text>
</comment>
<evidence type="ECO:0000256" key="5">
    <source>
        <dbReference type="ARBA" id="ARBA00023194"/>
    </source>
</evidence>
<dbReference type="GO" id="GO:0017000">
    <property type="term" value="P:antibiotic biosynthetic process"/>
    <property type="evidence" value="ECO:0007669"/>
    <property type="project" value="UniProtKB-KW"/>
</dbReference>
<dbReference type="Gene3D" id="3.30.559.30">
    <property type="entry name" value="Nonribosomal peptide synthetase, condensation domain"/>
    <property type="match status" value="2"/>
</dbReference>
<dbReference type="Gene3D" id="2.30.38.10">
    <property type="entry name" value="Luciferase, Domain 3"/>
    <property type="match status" value="1"/>
</dbReference>
<evidence type="ECO:0000256" key="2">
    <source>
        <dbReference type="ARBA" id="ARBA00006432"/>
    </source>
</evidence>
<evidence type="ECO:0000313" key="8">
    <source>
        <dbReference type="EMBL" id="SFB45422.1"/>
    </source>
</evidence>
<organism evidence="8 9">
    <name type="scientific">Clostridium frigidicarnis</name>
    <dbReference type="NCBI Taxonomy" id="84698"/>
    <lineage>
        <taxon>Bacteria</taxon>
        <taxon>Bacillati</taxon>
        <taxon>Bacillota</taxon>
        <taxon>Clostridia</taxon>
        <taxon>Eubacteriales</taxon>
        <taxon>Clostridiaceae</taxon>
        <taxon>Clostridium</taxon>
    </lineage>
</organism>
<reference evidence="8 9" key="1">
    <citation type="submission" date="2016-10" db="EMBL/GenBank/DDBJ databases">
        <authorList>
            <person name="de Groot N.N."/>
        </authorList>
    </citation>
    <scope>NUCLEOTIDE SEQUENCE [LARGE SCALE GENOMIC DNA]</scope>
    <source>
        <strain evidence="8 9">DSM 12271</strain>
    </source>
</reference>
<dbReference type="InterPro" id="IPR009081">
    <property type="entry name" value="PP-bd_ACP"/>
</dbReference>
<dbReference type="SUPFAM" id="SSF56801">
    <property type="entry name" value="Acetyl-CoA synthetase-like"/>
    <property type="match status" value="1"/>
</dbReference>
<dbReference type="InterPro" id="IPR036736">
    <property type="entry name" value="ACP-like_sf"/>
</dbReference>
<dbReference type="GO" id="GO:0008610">
    <property type="term" value="P:lipid biosynthetic process"/>
    <property type="evidence" value="ECO:0007669"/>
    <property type="project" value="UniProtKB-ARBA"/>
</dbReference>
<dbReference type="Gene3D" id="3.40.50.980">
    <property type="match status" value="2"/>
</dbReference>
<dbReference type="GO" id="GO:0003824">
    <property type="term" value="F:catalytic activity"/>
    <property type="evidence" value="ECO:0007669"/>
    <property type="project" value="InterPro"/>
</dbReference>
<evidence type="ECO:0000256" key="6">
    <source>
        <dbReference type="SAM" id="Coils"/>
    </source>
</evidence>
<keyword evidence="3" id="KW-0596">Phosphopantetheine</keyword>
<dbReference type="FunFam" id="3.40.50.12780:FF:000012">
    <property type="entry name" value="Non-ribosomal peptide synthetase"/>
    <property type="match status" value="1"/>
</dbReference>
<sequence length="1548" mass="180038">MNEIFEKLEELSAEKKELFAEMLNEQGMSLLDLPIPSFWENSKNRFPLSFTQRRLWFIEQLEPNLPVYNCSVSIRLKGEIDFNSFERALNEIIDRHKILKANFIEIEGKPVQFICEDYKLAVSVVDLSNLDLKEQEDKLKELVQKDASYIFKLDHELLICGTLYRLSSYEHEFCLTMHHLISDGWSTSIMMKEFAKIYDNIVSNKQIELPELSIQYMDYSKWKNLICYDNTFTEQKKYWLNKLTGHNYGEIVTNKQRPAVLTHNGNRFSFEIEDKLLKDVRVFCQEYHVTQFMFLMALMQIMIFRYTCSNDISIGTTVANRTRKELEDLIGFFANTIVINQEMDGDSDFLMTMENTKRSVMEGFQYQACPFDIVINQLNIEKDLSRNPLFQVMFSYQSNMEWELESGGLKFDELKSVYNRTAMFDLKFEFIESEEKINCSIDYNVDLFYSDTIEKMAANFINILKDVINNPKVNLKNINMLDKEEKERIIHKFNNTNVDYPDNKTIHQLFEEQVQRTPDNIALVFNGENMTYKELNNKSNYVATSLIANGVGNGDNVAIMANRGFEMIIGMIAILKEGGAYVPIDPEYPHSRKEYIVKNSDVSLVLTCKECKHKKTIGNCKEVLIDLDHTDDHYFENLNINKDSKEFAYTIYTSGSAGTPKGVMIEHHSAVNLINWVNRTFNVNNKDKLLFVTSICFDLSVYDIFGILAAGGQIVIAGEDEIRNPEKLLNIIKNEKITFWNSVPSTMSFLLNAKFNDTSLQESIRLVFLSGDWIPTKLPDNIRVSFPNAQIISLGGATEGTVWSIYYLINEVNKNWSSIPYGKPIDNNYFYILDKYRNPVPYGSVGELYIGGVGVARGYSNDLAKTEASFFLDSFNPNDGSMMYKTGDIGRYMPDGNIEFLGRKDNQVKIRGFRIEIGEIENQLLKFDFIKETVVVLKEYKDNKYLCAYIVTDYEVEDNRIKEQLLKELPAYMIPAFFIRIDSMPLTRNGKVDIKSLSEPKRNGFNTGDSDKIINDVEKRLQKIWKEVLDVDDVYLFDNFFDLGGNSLNSVMLLAKVQKEFEVNISLVSFFQNPTIKGIENLLNSADDEYSASNLKTAKEKELYPLSIAQQGIYLAQALEPDSIRYNIPVVFKITGEPDISKMENIINKIIQRHESLRTIITNYNGEAVQKIIKKVDFKINYIEKEWDADIDDVLIQAIKPFNMEGVPLLRATLFKAGFHEYYILFDIHHIIFDGISVEILIKEFNLIHNGIECENLRFQYKDYSEWQKEFIKSQEEKNQEEFWISELSSKISDLRLPVTKNDVYVKRNFDGEYYDMHLDASIMEQISKTAKENEITLHMFFLAVLYLLLNKVSGNEDILISIPLSGRRRADFEKIIGVFINTMPLRCKISKNMLFTEFLKEVKNISSRAYENQESPLNLVLPKLSEQSQETLRHLLDNVIFEFRENEIQDNDLQMDGLKFHRYNLKVNTTHFLLDWMGINNGRDVLFRILYRKEYFENTMVQYLAELYVELIKKIIENPKIRIKDIDISCNSEKRSIGFEDELKFDF</sequence>
<dbReference type="Proteomes" id="UP000198619">
    <property type="component" value="Unassembled WGS sequence"/>
</dbReference>
<gene>
    <name evidence="8" type="ORF">SAMN04488528_10662</name>
</gene>
<dbReference type="GO" id="GO:0005737">
    <property type="term" value="C:cytoplasm"/>
    <property type="evidence" value="ECO:0007669"/>
    <property type="project" value="TreeGrafter"/>
</dbReference>
<evidence type="ECO:0000256" key="4">
    <source>
        <dbReference type="ARBA" id="ARBA00022553"/>
    </source>
</evidence>
<dbReference type="STRING" id="84698.SAMN04488528_10662"/>
<dbReference type="SUPFAM" id="SSF52777">
    <property type="entry name" value="CoA-dependent acyltransferases"/>
    <property type="match status" value="4"/>
</dbReference>
<dbReference type="NCBIfam" id="TIGR01733">
    <property type="entry name" value="AA-adenyl-dom"/>
    <property type="match status" value="1"/>
</dbReference>
<dbReference type="Pfam" id="PF00501">
    <property type="entry name" value="AMP-binding"/>
    <property type="match status" value="1"/>
</dbReference>
<dbReference type="InterPro" id="IPR010071">
    <property type="entry name" value="AA_adenyl_dom"/>
</dbReference>
<dbReference type="InterPro" id="IPR000873">
    <property type="entry name" value="AMP-dep_synth/lig_dom"/>
</dbReference>
<feature type="domain" description="Carrier" evidence="7">
    <location>
        <begin position="1012"/>
        <end position="1087"/>
    </location>
</feature>
<feature type="coiled-coil region" evidence="6">
    <location>
        <begin position="1"/>
        <end position="28"/>
    </location>
</feature>
<dbReference type="InterPro" id="IPR006162">
    <property type="entry name" value="Ppantetheine_attach_site"/>
</dbReference>
<dbReference type="Gene3D" id="1.10.1200.10">
    <property type="entry name" value="ACP-like"/>
    <property type="match status" value="1"/>
</dbReference>
<dbReference type="Gene3D" id="3.30.300.30">
    <property type="match status" value="1"/>
</dbReference>
<protein>
    <submittedName>
        <fullName evidence="8">Amino acid adenylation domain-containing protein</fullName>
    </submittedName>
</protein>
<evidence type="ECO:0000313" key="9">
    <source>
        <dbReference type="Proteomes" id="UP000198619"/>
    </source>
</evidence>
<dbReference type="GO" id="GO:0043041">
    <property type="term" value="P:amino acid activation for nonribosomal peptide biosynthetic process"/>
    <property type="evidence" value="ECO:0007669"/>
    <property type="project" value="TreeGrafter"/>
</dbReference>